<evidence type="ECO:0000256" key="1">
    <source>
        <dbReference type="SAM" id="MobiDB-lite"/>
    </source>
</evidence>
<sequence length="149" mass="16762">MSFIQLTLTLTLTCQGKSRSPKSHLPTGYGPRHLGEPNIRKRAGRNQHTGRDQHVGSDVHADDGADKARPRSFGKLQESPRDSDGRASGLHTPWRRRCPNKVWTKNVGRIRVQFLSRQGTPFFLAVPWFNATMEIGKEETTFVKSSDIP</sequence>
<protein>
    <submittedName>
        <fullName evidence="2">Uncharacterized protein</fullName>
    </submittedName>
</protein>
<keyword evidence="3" id="KW-1185">Reference proteome</keyword>
<evidence type="ECO:0000313" key="3">
    <source>
        <dbReference type="Proteomes" id="UP001285908"/>
    </source>
</evidence>
<proteinExistence type="predicted"/>
<organism evidence="2 3">
    <name type="scientific">Neurospora hispaniola</name>
    <dbReference type="NCBI Taxonomy" id="588809"/>
    <lineage>
        <taxon>Eukaryota</taxon>
        <taxon>Fungi</taxon>
        <taxon>Dikarya</taxon>
        <taxon>Ascomycota</taxon>
        <taxon>Pezizomycotina</taxon>
        <taxon>Sordariomycetes</taxon>
        <taxon>Sordariomycetidae</taxon>
        <taxon>Sordariales</taxon>
        <taxon>Sordariaceae</taxon>
        <taxon>Neurospora</taxon>
    </lineage>
</organism>
<comment type="caution">
    <text evidence="2">The sequence shown here is derived from an EMBL/GenBank/DDBJ whole genome shotgun (WGS) entry which is preliminary data.</text>
</comment>
<accession>A0AAJ0MRL4</accession>
<feature type="region of interest" description="Disordered" evidence="1">
    <location>
        <begin position="16"/>
        <end position="95"/>
    </location>
</feature>
<dbReference type="Proteomes" id="UP001285908">
    <property type="component" value="Unassembled WGS sequence"/>
</dbReference>
<reference evidence="2 3" key="1">
    <citation type="journal article" date="2023" name="Mol. Phylogenet. Evol.">
        <title>Genome-scale phylogeny and comparative genomics of the fungal order Sordariales.</title>
        <authorList>
            <person name="Hensen N."/>
            <person name="Bonometti L."/>
            <person name="Westerberg I."/>
            <person name="Brannstrom I.O."/>
            <person name="Guillou S."/>
            <person name="Cros-Aarteil S."/>
            <person name="Calhoun S."/>
            <person name="Haridas S."/>
            <person name="Kuo A."/>
            <person name="Mondo S."/>
            <person name="Pangilinan J."/>
            <person name="Riley R."/>
            <person name="LaButti K."/>
            <person name="Andreopoulos B."/>
            <person name="Lipzen A."/>
            <person name="Chen C."/>
            <person name="Yan M."/>
            <person name="Daum C."/>
            <person name="Ng V."/>
            <person name="Clum A."/>
            <person name="Steindorff A."/>
            <person name="Ohm R.A."/>
            <person name="Martin F."/>
            <person name="Silar P."/>
            <person name="Natvig D.O."/>
            <person name="Lalanne C."/>
            <person name="Gautier V."/>
            <person name="Ament-Velasquez S.L."/>
            <person name="Kruys A."/>
            <person name="Hutchinson M.I."/>
            <person name="Powell A.J."/>
            <person name="Barry K."/>
            <person name="Miller A.N."/>
            <person name="Grigoriev I.V."/>
            <person name="Debuchy R."/>
            <person name="Gladieux P."/>
            <person name="Hiltunen Thoren M."/>
            <person name="Johannesson H."/>
        </authorList>
    </citation>
    <scope>NUCLEOTIDE SEQUENCE [LARGE SCALE GENOMIC DNA]</scope>
    <source>
        <strain evidence="2 3">FGSC 10403</strain>
    </source>
</reference>
<dbReference type="GeneID" id="87870121"/>
<dbReference type="RefSeq" id="XP_062693226.1">
    <property type="nucleotide sequence ID" value="XM_062832499.1"/>
</dbReference>
<dbReference type="AlphaFoldDB" id="A0AAJ0MRL4"/>
<evidence type="ECO:0000313" key="2">
    <source>
        <dbReference type="EMBL" id="KAK3492768.1"/>
    </source>
</evidence>
<dbReference type="EMBL" id="JAULSX010000004">
    <property type="protein sequence ID" value="KAK3492768.1"/>
    <property type="molecule type" value="Genomic_DNA"/>
</dbReference>
<name>A0AAJ0MRL4_9PEZI</name>
<feature type="compositionally biased region" description="Basic and acidic residues" evidence="1">
    <location>
        <begin position="49"/>
        <end position="69"/>
    </location>
</feature>
<gene>
    <name evidence="2" type="ORF">B0T23DRAFT_149081</name>
</gene>